<evidence type="ECO:0000259" key="7">
    <source>
        <dbReference type="Pfam" id="PF00884"/>
    </source>
</evidence>
<keyword evidence="3" id="KW-0479">Metal-binding</keyword>
<keyword evidence="6" id="KW-0106">Calcium</keyword>
<evidence type="ECO:0000313" key="8">
    <source>
        <dbReference type="EMBL" id="ATA88715.1"/>
    </source>
</evidence>
<dbReference type="PANTHER" id="PTHR42693:SF42">
    <property type="entry name" value="ARYLSULFATASE G"/>
    <property type="match status" value="1"/>
</dbReference>
<dbReference type="EMBL" id="CP022387">
    <property type="protein sequence ID" value="ATA88715.1"/>
    <property type="molecule type" value="Genomic_DNA"/>
</dbReference>
<dbReference type="PROSITE" id="PS00523">
    <property type="entry name" value="SULFATASE_1"/>
    <property type="match status" value="1"/>
</dbReference>
<dbReference type="AlphaFoldDB" id="A0A250FWA1"/>
<dbReference type="Gene3D" id="3.30.1120.10">
    <property type="match status" value="1"/>
</dbReference>
<dbReference type="GO" id="GO:0004065">
    <property type="term" value="F:arylsulfatase activity"/>
    <property type="evidence" value="ECO:0007669"/>
    <property type="project" value="TreeGrafter"/>
</dbReference>
<evidence type="ECO:0000256" key="4">
    <source>
        <dbReference type="ARBA" id="ARBA00022729"/>
    </source>
</evidence>
<dbReference type="KEGG" id="csto:CGC58_02570"/>
<evidence type="ECO:0000256" key="2">
    <source>
        <dbReference type="ARBA" id="ARBA00008779"/>
    </source>
</evidence>
<comment type="cofactor">
    <cofactor evidence="1">
        <name>Ca(2+)</name>
        <dbReference type="ChEBI" id="CHEBI:29108"/>
    </cofactor>
</comment>
<organism evidence="8 9">
    <name type="scientific">Capnocytophaga stomatis</name>
    <dbReference type="NCBI Taxonomy" id="1848904"/>
    <lineage>
        <taxon>Bacteria</taxon>
        <taxon>Pseudomonadati</taxon>
        <taxon>Bacteroidota</taxon>
        <taxon>Flavobacteriia</taxon>
        <taxon>Flavobacteriales</taxon>
        <taxon>Flavobacteriaceae</taxon>
        <taxon>Capnocytophaga</taxon>
    </lineage>
</organism>
<comment type="similarity">
    <text evidence="2">Belongs to the sulfatase family.</text>
</comment>
<evidence type="ECO:0000313" key="9">
    <source>
        <dbReference type="Proteomes" id="UP000217348"/>
    </source>
</evidence>
<dbReference type="Gene3D" id="3.40.720.10">
    <property type="entry name" value="Alkaline Phosphatase, subunit A"/>
    <property type="match status" value="1"/>
</dbReference>
<evidence type="ECO:0000256" key="6">
    <source>
        <dbReference type="ARBA" id="ARBA00022837"/>
    </source>
</evidence>
<dbReference type="PANTHER" id="PTHR42693">
    <property type="entry name" value="ARYLSULFATASE FAMILY MEMBER"/>
    <property type="match status" value="1"/>
</dbReference>
<feature type="domain" description="Sulfatase N-terminal" evidence="7">
    <location>
        <begin position="28"/>
        <end position="381"/>
    </location>
</feature>
<evidence type="ECO:0000256" key="5">
    <source>
        <dbReference type="ARBA" id="ARBA00022801"/>
    </source>
</evidence>
<dbReference type="InterPro" id="IPR017850">
    <property type="entry name" value="Alkaline_phosphatase_core_sf"/>
</dbReference>
<keyword evidence="4" id="KW-0732">Signal</keyword>
<dbReference type="InterPro" id="IPR000917">
    <property type="entry name" value="Sulfatase_N"/>
</dbReference>
<dbReference type="Pfam" id="PF00884">
    <property type="entry name" value="Sulfatase"/>
    <property type="match status" value="1"/>
</dbReference>
<dbReference type="InterPro" id="IPR024607">
    <property type="entry name" value="Sulfatase_CS"/>
</dbReference>
<dbReference type="CDD" id="cd16144">
    <property type="entry name" value="ARS_like"/>
    <property type="match status" value="1"/>
</dbReference>
<gene>
    <name evidence="8" type="ORF">CGC58_02570</name>
</gene>
<sequence>MLRFFLLCFILVGCSSLKENHAHKQQPPNIILFIVDDMGWQDTSVPFAEEKTHFNSTYQTPNMERLANQGIKFTQAYATPICSPSRISLLTGSSMARHRVTNWTLEYNKSTDGKDEELEFPNWNVNGLATEPNIPNTFYATSLPEILQQANYHTIHVGKAHFASMGTPGADPLNVGFDVNVAGHAAGGLQSYEGEANFGNTPYKSSYFAVPGLQEFYGKDIFITEALTQKALKMLDKRPKNKPFFLHMSHYAIHVPIMGDKRFLQKYLDKGMHLIEAQYATLIEGMDKSLGDIMDYLEKNKLDRNTVIIFLSDNGGLDALGRGLSPNSCNAPLSSGKGTLREGGIRIPLIISSHNKKVKSKTLHEKVIIEDLFPTILEMAQLTNYKTIQTIDGKSLLPLLSGKKSNFFNDRSLFWHLPNKWFDTNMELSIAPSSAISKGDYKLIYYHNTQQKTLYNLADDIGEKNDISDKNPEKAQELSKILSDYLRNVNAQMPIDKKTGKQVPLPDESNTIN</sequence>
<dbReference type="OrthoDB" id="9765065at2"/>
<dbReference type="Proteomes" id="UP000217348">
    <property type="component" value="Chromosome"/>
</dbReference>
<keyword evidence="5" id="KW-0378">Hydrolase</keyword>
<reference evidence="9" key="1">
    <citation type="submission" date="2017-06" db="EMBL/GenBank/DDBJ databases">
        <title>Capnocytophaga spp. assemblies.</title>
        <authorList>
            <person name="Gulvik C.A."/>
        </authorList>
    </citation>
    <scope>NUCLEOTIDE SEQUENCE [LARGE SCALE GENOMIC DNA]</scope>
    <source>
        <strain evidence="9">H2177</strain>
    </source>
</reference>
<dbReference type="GO" id="GO:0046872">
    <property type="term" value="F:metal ion binding"/>
    <property type="evidence" value="ECO:0007669"/>
    <property type="project" value="UniProtKB-KW"/>
</dbReference>
<protein>
    <submittedName>
        <fullName evidence="8">Sulfatase</fullName>
    </submittedName>
</protein>
<evidence type="ECO:0000256" key="1">
    <source>
        <dbReference type="ARBA" id="ARBA00001913"/>
    </source>
</evidence>
<dbReference type="RefSeq" id="WP_095894988.1">
    <property type="nucleotide sequence ID" value="NZ_CP022387.1"/>
</dbReference>
<evidence type="ECO:0000256" key="3">
    <source>
        <dbReference type="ARBA" id="ARBA00022723"/>
    </source>
</evidence>
<dbReference type="SUPFAM" id="SSF53649">
    <property type="entry name" value="Alkaline phosphatase-like"/>
    <property type="match status" value="1"/>
</dbReference>
<dbReference type="InterPro" id="IPR050738">
    <property type="entry name" value="Sulfatase"/>
</dbReference>
<accession>A0A250FWA1</accession>
<proteinExistence type="inferred from homology"/>
<name>A0A250FWA1_9FLAO</name>